<comment type="caution">
    <text evidence="1">The sequence shown here is derived from an EMBL/GenBank/DDBJ whole genome shotgun (WGS) entry which is preliminary data.</text>
</comment>
<gene>
    <name evidence="1" type="ORF">LCGC14_3040840</name>
</gene>
<protein>
    <submittedName>
        <fullName evidence="1">Uncharacterized protein</fullName>
    </submittedName>
</protein>
<dbReference type="EMBL" id="LAZR01063800">
    <property type="protein sequence ID" value="KKK58795.1"/>
    <property type="molecule type" value="Genomic_DNA"/>
</dbReference>
<dbReference type="AlphaFoldDB" id="A0A0F8XCW0"/>
<evidence type="ECO:0000313" key="1">
    <source>
        <dbReference type="EMBL" id="KKK58795.1"/>
    </source>
</evidence>
<name>A0A0F8XCW0_9ZZZZ</name>
<feature type="non-terminal residue" evidence="1">
    <location>
        <position position="1"/>
    </location>
</feature>
<proteinExistence type="predicted"/>
<accession>A0A0F8XCW0</accession>
<sequence>DGALLDKISVACLVLADTIRGEASPTDQEKQFAATAFGDPMAEKTFSGVSKYLFRTLDKHNVLTHCINTRQIRISEMFSGALKFSRVLKCRKPRVSSSWIWKSSTVDNMTERFRRRLCECDGADTVLQVGTHVRVETRGIRHFCLTDMTLMTLTEEGEFHK</sequence>
<reference evidence="1" key="1">
    <citation type="journal article" date="2015" name="Nature">
        <title>Complex archaea that bridge the gap between prokaryotes and eukaryotes.</title>
        <authorList>
            <person name="Spang A."/>
            <person name="Saw J.H."/>
            <person name="Jorgensen S.L."/>
            <person name="Zaremba-Niedzwiedzka K."/>
            <person name="Martijn J."/>
            <person name="Lind A.E."/>
            <person name="van Eijk R."/>
            <person name="Schleper C."/>
            <person name="Guy L."/>
            <person name="Ettema T.J."/>
        </authorList>
    </citation>
    <scope>NUCLEOTIDE SEQUENCE</scope>
</reference>
<organism evidence="1">
    <name type="scientific">marine sediment metagenome</name>
    <dbReference type="NCBI Taxonomy" id="412755"/>
    <lineage>
        <taxon>unclassified sequences</taxon>
        <taxon>metagenomes</taxon>
        <taxon>ecological metagenomes</taxon>
    </lineage>
</organism>